<feature type="region of interest" description="Disordered" evidence="1">
    <location>
        <begin position="23"/>
        <end position="45"/>
    </location>
</feature>
<dbReference type="STRING" id="44009.RV01_GL001571"/>
<organism evidence="2 3">
    <name type="scientific">Enterococcus dispar ATCC 51266</name>
    <dbReference type="NCBI Taxonomy" id="1139219"/>
    <lineage>
        <taxon>Bacteria</taxon>
        <taxon>Bacillati</taxon>
        <taxon>Bacillota</taxon>
        <taxon>Bacilli</taxon>
        <taxon>Lactobacillales</taxon>
        <taxon>Enterococcaceae</taxon>
        <taxon>Enterococcus</taxon>
    </lineage>
</organism>
<reference evidence="2 3" key="1">
    <citation type="submission" date="2013-03" db="EMBL/GenBank/DDBJ databases">
        <title>The Genome Sequence of Enterococcus dispar ATCC_51266 (Illumina only assembly).</title>
        <authorList>
            <consortium name="The Broad Institute Genomics Platform"/>
            <consortium name="The Broad Institute Genome Sequencing Center for Infectious Disease"/>
            <person name="Earl A."/>
            <person name="Russ C."/>
            <person name="Gilmore M."/>
            <person name="Surin D."/>
            <person name="Walker B."/>
            <person name="Young S."/>
            <person name="Zeng Q."/>
            <person name="Gargeya S."/>
            <person name="Fitzgerald M."/>
            <person name="Haas B."/>
            <person name="Abouelleil A."/>
            <person name="Allen A.W."/>
            <person name="Alvarado L."/>
            <person name="Arachchi H.M."/>
            <person name="Berlin A.M."/>
            <person name="Chapman S.B."/>
            <person name="Gainer-Dewar J."/>
            <person name="Goldberg J."/>
            <person name="Griggs A."/>
            <person name="Gujja S."/>
            <person name="Hansen M."/>
            <person name="Howarth C."/>
            <person name="Imamovic A."/>
            <person name="Ireland A."/>
            <person name="Larimer J."/>
            <person name="McCowan C."/>
            <person name="Murphy C."/>
            <person name="Pearson M."/>
            <person name="Poon T.W."/>
            <person name="Priest M."/>
            <person name="Roberts A."/>
            <person name="Saif S."/>
            <person name="Shea T."/>
            <person name="Sisk P."/>
            <person name="Sykes S."/>
            <person name="Wortman J."/>
            <person name="Nusbaum C."/>
            <person name="Birren B."/>
        </authorList>
    </citation>
    <scope>NUCLEOTIDE SEQUENCE [LARGE SCALE GENOMIC DNA]</scope>
    <source>
        <strain evidence="2 3">ATCC 51266</strain>
    </source>
</reference>
<keyword evidence="3" id="KW-1185">Reference proteome</keyword>
<protein>
    <submittedName>
        <fullName evidence="2">Uncharacterized protein</fullName>
    </submittedName>
</protein>
<evidence type="ECO:0000313" key="2">
    <source>
        <dbReference type="EMBL" id="EOT42630.1"/>
    </source>
</evidence>
<dbReference type="AlphaFoldDB" id="S1NVK0"/>
<dbReference type="eggNOG" id="ENOG5032DDR">
    <property type="taxonomic scope" value="Bacteria"/>
</dbReference>
<evidence type="ECO:0000313" key="3">
    <source>
        <dbReference type="Proteomes" id="UP000014127"/>
    </source>
</evidence>
<dbReference type="RefSeq" id="WP_016172170.1">
    <property type="nucleotide sequence ID" value="NZ_ASWK01000001.1"/>
</dbReference>
<proteinExistence type="predicted"/>
<dbReference type="Proteomes" id="UP000014127">
    <property type="component" value="Unassembled WGS sequence"/>
</dbReference>
<evidence type="ECO:0000256" key="1">
    <source>
        <dbReference type="SAM" id="MobiDB-lite"/>
    </source>
</evidence>
<gene>
    <name evidence="2" type="ORF">OMK_00991</name>
</gene>
<dbReference type="PATRIC" id="fig|1139219.3.peg.955"/>
<dbReference type="EMBL" id="AHYR01000004">
    <property type="protein sequence ID" value="EOT42630.1"/>
    <property type="molecule type" value="Genomic_DNA"/>
</dbReference>
<dbReference type="OrthoDB" id="2195303at2"/>
<name>S1NVK0_9ENTE</name>
<sequence>MVDWGKLKEKALDVTKQASEKGVESFKEWKNDPDRLEQKEEKKAQKVADKEFAKEAKNHFIESDNLIFNDLTGEWSIKKRKNSDFHQSDLLAFELMTNDKTITKGGVSVGRAAVGNLLIGPAGLVLGGLTGQKKTVTTVSQVRLQIKVKNSKNKIENVDIWYHVGSKIKTDSAVYSAIIDKASNDMILLNKISGNS</sequence>
<comment type="caution">
    <text evidence="2">The sequence shown here is derived from an EMBL/GenBank/DDBJ whole genome shotgun (WGS) entry which is preliminary data.</text>
</comment>
<dbReference type="HOGENOM" id="CLU_1388353_0_0_9"/>
<accession>S1NVK0</accession>